<dbReference type="Pfam" id="PF17766">
    <property type="entry name" value="fn3_6"/>
    <property type="match status" value="1"/>
</dbReference>
<feature type="active site" description="Charge relay system" evidence="9 10">
    <location>
        <position position="517"/>
    </location>
</feature>
<dbReference type="SUPFAM" id="SSF52743">
    <property type="entry name" value="Subtilisin-like"/>
    <property type="match status" value="1"/>
</dbReference>
<comment type="similarity">
    <text evidence="2 10">Belongs to the peptidase S8 family.</text>
</comment>
<evidence type="ECO:0000313" key="15">
    <source>
        <dbReference type="EMBL" id="EYU45084.1"/>
    </source>
</evidence>
<dbReference type="CDD" id="cd02120">
    <property type="entry name" value="PA_subtilisin_like"/>
    <property type="match status" value="1"/>
</dbReference>
<dbReference type="Pfam" id="PF05922">
    <property type="entry name" value="Inhibitor_I9"/>
    <property type="match status" value="1"/>
</dbReference>
<dbReference type="InterPro" id="IPR037045">
    <property type="entry name" value="S8pro/Inhibitor_I9_sf"/>
</dbReference>
<gene>
    <name evidence="15" type="ORF">MIMGU_mgv1a001942mg</name>
</gene>
<dbReference type="PROSITE" id="PS00138">
    <property type="entry name" value="SUBTILASE_SER"/>
    <property type="match status" value="1"/>
</dbReference>
<evidence type="ECO:0008006" key="17">
    <source>
        <dbReference type="Google" id="ProtNLM"/>
    </source>
</evidence>
<dbReference type="Proteomes" id="UP000030748">
    <property type="component" value="Unassembled WGS sequence"/>
</dbReference>
<keyword evidence="16" id="KW-1185">Reference proteome</keyword>
<dbReference type="STRING" id="4155.A0A022RYF1"/>
<feature type="domain" description="Peptidase S8/S53" evidence="12">
    <location>
        <begin position="130"/>
        <end position="553"/>
    </location>
</feature>
<dbReference type="InterPro" id="IPR015500">
    <property type="entry name" value="Peptidase_S8_subtilisin-rel"/>
</dbReference>
<evidence type="ECO:0000256" key="4">
    <source>
        <dbReference type="ARBA" id="ARBA00022670"/>
    </source>
</evidence>
<protein>
    <recommendedName>
        <fullName evidence="17">Subtilisin-like protease fibronectin type-III domain-containing protein</fullName>
    </recommendedName>
</protein>
<keyword evidence="8" id="KW-0325">Glycoprotein</keyword>
<dbReference type="CDD" id="cd04852">
    <property type="entry name" value="Peptidases_S8_3"/>
    <property type="match status" value="1"/>
</dbReference>
<evidence type="ECO:0000256" key="2">
    <source>
        <dbReference type="ARBA" id="ARBA00011073"/>
    </source>
</evidence>
<dbReference type="InterPro" id="IPR036852">
    <property type="entry name" value="Peptidase_S8/S53_dom_sf"/>
</dbReference>
<evidence type="ECO:0000256" key="11">
    <source>
        <dbReference type="SAM" id="SignalP"/>
    </source>
</evidence>
<dbReference type="Gene3D" id="3.30.70.80">
    <property type="entry name" value="Peptidase S8 propeptide/proteinase inhibitor I9"/>
    <property type="match status" value="1"/>
</dbReference>
<evidence type="ECO:0000256" key="3">
    <source>
        <dbReference type="ARBA" id="ARBA00022525"/>
    </source>
</evidence>
<dbReference type="GO" id="GO:0005576">
    <property type="term" value="C:extracellular region"/>
    <property type="evidence" value="ECO:0000318"/>
    <property type="project" value="GO_Central"/>
</dbReference>
<dbReference type="PROSITE" id="PS51892">
    <property type="entry name" value="SUBTILASE"/>
    <property type="match status" value="1"/>
</dbReference>
<dbReference type="InterPro" id="IPR023828">
    <property type="entry name" value="Peptidase_S8_Ser-AS"/>
</dbReference>
<dbReference type="InterPro" id="IPR034197">
    <property type="entry name" value="Peptidases_S8_3"/>
</dbReference>
<evidence type="ECO:0000256" key="7">
    <source>
        <dbReference type="ARBA" id="ARBA00022825"/>
    </source>
</evidence>
<reference evidence="15 16" key="1">
    <citation type="journal article" date="2013" name="Proc. Natl. Acad. Sci. U.S.A.">
        <title>Fine-scale variation in meiotic recombination in Mimulus inferred from population shotgun sequencing.</title>
        <authorList>
            <person name="Hellsten U."/>
            <person name="Wright K.M."/>
            <person name="Jenkins J."/>
            <person name="Shu S."/>
            <person name="Yuan Y."/>
            <person name="Wessler S.R."/>
            <person name="Schmutz J."/>
            <person name="Willis J.H."/>
            <person name="Rokhsar D.S."/>
        </authorList>
    </citation>
    <scope>NUCLEOTIDE SEQUENCE [LARGE SCALE GENOMIC DNA]</scope>
    <source>
        <strain evidence="16">cv. DUN x IM62</strain>
    </source>
</reference>
<evidence type="ECO:0000259" key="13">
    <source>
        <dbReference type="Pfam" id="PF05922"/>
    </source>
</evidence>
<dbReference type="Gene3D" id="3.40.50.200">
    <property type="entry name" value="Peptidase S8/S53 domain"/>
    <property type="match status" value="1"/>
</dbReference>
<evidence type="ECO:0000313" key="16">
    <source>
        <dbReference type="Proteomes" id="UP000030748"/>
    </source>
</evidence>
<accession>A0A022RYF1</accession>
<comment type="subcellular location">
    <subcellularLocation>
        <location evidence="1">Secreted</location>
    </subcellularLocation>
</comment>
<dbReference type="InterPro" id="IPR041469">
    <property type="entry name" value="Subtilisin-like_FN3"/>
</dbReference>
<feature type="active site" description="Charge relay system" evidence="9 10">
    <location>
        <position position="139"/>
    </location>
</feature>
<dbReference type="eggNOG" id="ENOG502QT5U">
    <property type="taxonomic scope" value="Eukaryota"/>
</dbReference>
<keyword evidence="6 10" id="KW-0378">Hydrolase</keyword>
<dbReference type="Gene3D" id="3.50.30.30">
    <property type="match status" value="1"/>
</dbReference>
<keyword evidence="7 10" id="KW-0720">Serine protease</keyword>
<dbReference type="FunFam" id="3.40.50.200:FF:000006">
    <property type="entry name" value="Subtilisin-like protease SBT1.5"/>
    <property type="match status" value="1"/>
</dbReference>
<dbReference type="GO" id="GO:0004252">
    <property type="term" value="F:serine-type endopeptidase activity"/>
    <property type="evidence" value="ECO:0000318"/>
    <property type="project" value="GO_Central"/>
</dbReference>
<dbReference type="InterPro" id="IPR010259">
    <property type="entry name" value="S8pro/Inhibitor_I9"/>
</dbReference>
<evidence type="ECO:0000256" key="6">
    <source>
        <dbReference type="ARBA" id="ARBA00022801"/>
    </source>
</evidence>
<feature type="active site" description="Charge relay system" evidence="9 10">
    <location>
        <position position="210"/>
    </location>
</feature>
<dbReference type="EMBL" id="KI630200">
    <property type="protein sequence ID" value="EYU45084.1"/>
    <property type="molecule type" value="Genomic_DNA"/>
</dbReference>
<dbReference type="PANTHER" id="PTHR10795">
    <property type="entry name" value="PROPROTEIN CONVERTASE SUBTILISIN/KEXIN"/>
    <property type="match status" value="1"/>
</dbReference>
<feature type="signal peptide" evidence="11">
    <location>
        <begin position="1"/>
        <end position="23"/>
    </location>
</feature>
<name>A0A022RYF1_ERYGU</name>
<dbReference type="PRINTS" id="PR00723">
    <property type="entry name" value="SUBTILISIN"/>
</dbReference>
<organism evidence="15 16">
    <name type="scientific">Erythranthe guttata</name>
    <name type="common">Yellow monkey flower</name>
    <name type="synonym">Mimulus guttatus</name>
    <dbReference type="NCBI Taxonomy" id="4155"/>
    <lineage>
        <taxon>Eukaryota</taxon>
        <taxon>Viridiplantae</taxon>
        <taxon>Streptophyta</taxon>
        <taxon>Embryophyta</taxon>
        <taxon>Tracheophyta</taxon>
        <taxon>Spermatophyta</taxon>
        <taxon>Magnoliopsida</taxon>
        <taxon>eudicotyledons</taxon>
        <taxon>Gunneridae</taxon>
        <taxon>Pentapetalae</taxon>
        <taxon>asterids</taxon>
        <taxon>lamiids</taxon>
        <taxon>Lamiales</taxon>
        <taxon>Phrymaceae</taxon>
        <taxon>Erythranthe</taxon>
    </lineage>
</organism>
<keyword evidence="5 11" id="KW-0732">Signal</keyword>
<feature type="chain" id="PRO_5001505287" description="Subtilisin-like protease fibronectin type-III domain-containing protein" evidence="11">
    <location>
        <begin position="24"/>
        <end position="736"/>
    </location>
</feature>
<evidence type="ECO:0000256" key="1">
    <source>
        <dbReference type="ARBA" id="ARBA00004613"/>
    </source>
</evidence>
<keyword evidence="4 10" id="KW-0645">Protease</keyword>
<dbReference type="Pfam" id="PF00082">
    <property type="entry name" value="Peptidase_S8"/>
    <property type="match status" value="1"/>
</dbReference>
<keyword evidence="3" id="KW-0964">Secreted</keyword>
<evidence type="ECO:0000256" key="8">
    <source>
        <dbReference type="ARBA" id="ARBA00023180"/>
    </source>
</evidence>
<dbReference type="InterPro" id="IPR000209">
    <property type="entry name" value="Peptidase_S8/S53_dom"/>
</dbReference>
<dbReference type="FunFam" id="3.30.70.80:FF:000003">
    <property type="entry name" value="Subtilisin-like protease SBT1.9"/>
    <property type="match status" value="1"/>
</dbReference>
<dbReference type="GO" id="GO:0006508">
    <property type="term" value="P:proteolysis"/>
    <property type="evidence" value="ECO:0007669"/>
    <property type="project" value="UniProtKB-KW"/>
</dbReference>
<feature type="domain" description="Subtilisin-like protease fibronectin type-III" evidence="14">
    <location>
        <begin position="629"/>
        <end position="733"/>
    </location>
</feature>
<sequence length="736" mass="79800">MDYIHFLMLFSCLMLVYSNLGQCERSTYIVHMDKEAMPMIFPSHGHWYSSTISSIKSTHVQQPPEIIYTYDNVVHGFSAQLSEDELHSLENSPGFLTAYIDRNLTLDTTHTYKFLSLNHVTGLWPTSNYGEDIIVGVIDSGVWPESPSFKDHGMPEIPKRWKGTCQEGPNFNSSLCNRKLIGVQYFDKGAKAANLDLNTDNNSGRDTKGHGTHTSSTVAGNYVEGASFFGYAPGTARGVAPRASVAMYKVEAGMDRAVADGVDVISISMGFDQYPLYEDPIAVASFGAFEKGVFVSTSAGNDGGTATLHNGIPWALTVAAGSVDRFFAGTLTLGNGATILGWSMFPASALLDNLPLIYNKTLSSCNSSDALSGVGHAIIICEDESSFYRTDVISNVAAAIFISDNPELQLSSHFPSPGVLISRKDGSVLIEYATKVARLPPSATIKLQQTLVGTKGSPVVALYSSRGPARACPYILKPDVMAPGTLVLASWMPNKPTASIGGTIILSSEFNAISGTSMACPHASGIAALLKSAHPEWSPSAIKSAIMTTANPLDNTRKPIRDSLLNFEAATPLAMGSGHIDPNRALDPGLIYNVTRHDYVNLVCSMNFTREQTKSILRSSYDCSTPSSDLNYPAFIAIYKQNREGTVMTRVFKRRVTNVWDGPSSYRVELQLPKYTKVTVRPTTLVFNKKYEELSYQLTVSYSGGNGSLPAHGSITWTEEAGRKHSVRSPIVIYAL</sequence>
<dbReference type="InterPro" id="IPR045051">
    <property type="entry name" value="SBT"/>
</dbReference>
<dbReference type="MEROPS" id="S08.150"/>
<evidence type="ECO:0000256" key="5">
    <source>
        <dbReference type="ARBA" id="ARBA00022729"/>
    </source>
</evidence>
<feature type="domain" description="Inhibitor I9" evidence="13">
    <location>
        <begin position="27"/>
        <end position="106"/>
    </location>
</feature>
<evidence type="ECO:0000256" key="10">
    <source>
        <dbReference type="PROSITE-ProRule" id="PRU01240"/>
    </source>
</evidence>
<evidence type="ECO:0000256" key="9">
    <source>
        <dbReference type="PIRSR" id="PIRSR615500-1"/>
    </source>
</evidence>
<evidence type="ECO:0000259" key="14">
    <source>
        <dbReference type="Pfam" id="PF17766"/>
    </source>
</evidence>
<dbReference type="Gene3D" id="2.60.40.2310">
    <property type="match status" value="1"/>
</dbReference>
<evidence type="ECO:0000259" key="12">
    <source>
        <dbReference type="Pfam" id="PF00082"/>
    </source>
</evidence>
<dbReference type="AlphaFoldDB" id="A0A022RYF1"/>
<proteinExistence type="inferred from homology"/>